<keyword evidence="3 11" id="KW-0004">4Fe-4S</keyword>
<sequence length="95" mass="10798">MSQTRETITRCSETDAPNWRLRARCRFLVADLFFAPEHESRGEKIRRERAARELCALCPVLVPCRDHAVGGKEKYGVWGGLTEAQRRPVTGALQD</sequence>
<keyword evidence="4 11" id="KW-0479">Metal-binding</keyword>
<dbReference type="Proteomes" id="UP000239290">
    <property type="component" value="Unassembled WGS sequence"/>
</dbReference>
<evidence type="ECO:0000313" key="14">
    <source>
        <dbReference type="Proteomes" id="UP000239290"/>
    </source>
</evidence>
<dbReference type="PROSITE" id="PS51674">
    <property type="entry name" value="4FE4S_WBL"/>
    <property type="match status" value="1"/>
</dbReference>
<comment type="subcellular location">
    <subcellularLocation>
        <location evidence="1 11">Cytoplasm</location>
    </subcellularLocation>
</comment>
<reference evidence="14" key="1">
    <citation type="submission" date="2018-02" db="EMBL/GenBank/DDBJ databases">
        <title>Draft genome sequencing of Rhodococcus opacus KU647198.</title>
        <authorList>
            <person name="Zheng B.-X."/>
        </authorList>
    </citation>
    <scope>NUCLEOTIDE SEQUENCE [LARGE SCALE GENOMIC DNA]</scope>
    <source>
        <strain evidence="14">04-OD7</strain>
    </source>
</reference>
<dbReference type="AlphaFoldDB" id="A0A2S8IG39"/>
<feature type="binding site" evidence="11">
    <location>
        <position position="55"/>
    </location>
    <ligand>
        <name>[4Fe-4S] cluster</name>
        <dbReference type="ChEBI" id="CHEBI:49883"/>
    </ligand>
</feature>
<protein>
    <recommendedName>
        <fullName evidence="11">Transcriptional regulator WhiB</fullName>
    </recommendedName>
</protein>
<feature type="binding site" evidence="11">
    <location>
        <position position="25"/>
    </location>
    <ligand>
        <name>[4Fe-4S] cluster</name>
        <dbReference type="ChEBI" id="CHEBI:49883"/>
    </ligand>
</feature>
<keyword evidence="10 11" id="KW-0804">Transcription</keyword>
<evidence type="ECO:0000256" key="8">
    <source>
        <dbReference type="ARBA" id="ARBA00023125"/>
    </source>
</evidence>
<dbReference type="GO" id="GO:0046872">
    <property type="term" value="F:metal ion binding"/>
    <property type="evidence" value="ECO:0007669"/>
    <property type="project" value="UniProtKB-KW"/>
</dbReference>
<dbReference type="EMBL" id="PUIO01000098">
    <property type="protein sequence ID" value="PQP13744.1"/>
    <property type="molecule type" value="Genomic_DNA"/>
</dbReference>
<keyword evidence="8 11" id="KW-0238">DNA-binding</keyword>
<evidence type="ECO:0000256" key="6">
    <source>
        <dbReference type="ARBA" id="ARBA00023014"/>
    </source>
</evidence>
<dbReference type="Pfam" id="PF02467">
    <property type="entry name" value="Whib"/>
    <property type="match status" value="1"/>
</dbReference>
<evidence type="ECO:0000256" key="10">
    <source>
        <dbReference type="ARBA" id="ARBA00023163"/>
    </source>
</evidence>
<feature type="binding site" evidence="11">
    <location>
        <position position="58"/>
    </location>
    <ligand>
        <name>[4Fe-4S] cluster</name>
        <dbReference type="ChEBI" id="CHEBI:49883"/>
    </ligand>
</feature>
<evidence type="ECO:0000256" key="9">
    <source>
        <dbReference type="ARBA" id="ARBA00023157"/>
    </source>
</evidence>
<keyword evidence="6 11" id="KW-0411">Iron-sulfur</keyword>
<dbReference type="HAMAP" id="MF_01479">
    <property type="entry name" value="WhiB"/>
    <property type="match status" value="1"/>
</dbReference>
<dbReference type="GO" id="GO:0005737">
    <property type="term" value="C:cytoplasm"/>
    <property type="evidence" value="ECO:0007669"/>
    <property type="project" value="UniProtKB-SubCell"/>
</dbReference>
<comment type="caution">
    <text evidence="13">The sequence shown here is derived from an EMBL/GenBank/DDBJ whole genome shotgun (WGS) entry which is preliminary data.</text>
</comment>
<comment type="cofactor">
    <cofactor evidence="11">
        <name>[4Fe-4S] cluster</name>
        <dbReference type="ChEBI" id="CHEBI:49883"/>
    </cofactor>
    <text evidence="11">Binds 1 [4Fe-4S] cluster per subunit. Following nitrosylation of the [4Fe-4S] cluster binds 1 [4Fe-8(NO)] cluster per subunit.</text>
</comment>
<accession>A0A2S8IG39</accession>
<evidence type="ECO:0000256" key="3">
    <source>
        <dbReference type="ARBA" id="ARBA00022485"/>
    </source>
</evidence>
<feature type="binding site" evidence="11">
    <location>
        <position position="64"/>
    </location>
    <ligand>
        <name>[4Fe-4S] cluster</name>
        <dbReference type="ChEBI" id="CHEBI:49883"/>
    </ligand>
</feature>
<dbReference type="GO" id="GO:0045892">
    <property type="term" value="P:negative regulation of DNA-templated transcription"/>
    <property type="evidence" value="ECO:0007669"/>
    <property type="project" value="TreeGrafter"/>
</dbReference>
<keyword evidence="11" id="KW-0963">Cytoplasm</keyword>
<dbReference type="InterPro" id="IPR003482">
    <property type="entry name" value="Whib"/>
</dbReference>
<gene>
    <name evidence="11" type="primary">whiB</name>
    <name evidence="13" type="ORF">C5613_41985</name>
</gene>
<evidence type="ECO:0000256" key="5">
    <source>
        <dbReference type="ARBA" id="ARBA00023004"/>
    </source>
</evidence>
<name>A0A2S8IG39_RHOOP</name>
<keyword evidence="5 11" id="KW-0408">Iron</keyword>
<evidence type="ECO:0000256" key="1">
    <source>
        <dbReference type="ARBA" id="ARBA00004496"/>
    </source>
</evidence>
<dbReference type="PANTHER" id="PTHR38839">
    <property type="entry name" value="TRANSCRIPTIONAL REGULATOR WHID-RELATED"/>
    <property type="match status" value="1"/>
</dbReference>
<dbReference type="GO" id="GO:0003677">
    <property type="term" value="F:DNA binding"/>
    <property type="evidence" value="ECO:0007669"/>
    <property type="project" value="UniProtKB-UniRule"/>
</dbReference>
<dbReference type="RefSeq" id="WP_105423762.1">
    <property type="nucleotide sequence ID" value="NZ_PUIO01000098.1"/>
</dbReference>
<evidence type="ECO:0000256" key="4">
    <source>
        <dbReference type="ARBA" id="ARBA00022723"/>
    </source>
</evidence>
<comment type="PTM">
    <text evidence="11">Upon Fe-S cluster removal intramolecular disulfide bonds are formed.</text>
</comment>
<dbReference type="GO" id="GO:0051539">
    <property type="term" value="F:4 iron, 4 sulfur cluster binding"/>
    <property type="evidence" value="ECO:0007669"/>
    <property type="project" value="UniProtKB-UniRule"/>
</dbReference>
<proteinExistence type="inferred from homology"/>
<evidence type="ECO:0000256" key="11">
    <source>
        <dbReference type="HAMAP-Rule" id="MF_01479"/>
    </source>
</evidence>
<dbReference type="GO" id="GO:0035731">
    <property type="term" value="F:dinitrosyl-iron complex binding"/>
    <property type="evidence" value="ECO:0007669"/>
    <property type="project" value="UniProtKB-UniRule"/>
</dbReference>
<keyword evidence="7 11" id="KW-0805">Transcription regulation</keyword>
<comment type="PTM">
    <text evidence="11">The Fe-S cluster can be nitrosylated by nitric oxide (NO).</text>
</comment>
<dbReference type="InterPro" id="IPR034768">
    <property type="entry name" value="4FE4S_WBL"/>
</dbReference>
<dbReference type="GO" id="GO:0045454">
    <property type="term" value="P:cell redox homeostasis"/>
    <property type="evidence" value="ECO:0007669"/>
    <property type="project" value="TreeGrafter"/>
</dbReference>
<evidence type="ECO:0000256" key="7">
    <source>
        <dbReference type="ARBA" id="ARBA00023015"/>
    </source>
</evidence>
<dbReference type="GO" id="GO:0047134">
    <property type="term" value="F:protein-disulfide reductase [NAD(P)H] activity"/>
    <property type="evidence" value="ECO:0007669"/>
    <property type="project" value="TreeGrafter"/>
</dbReference>
<organism evidence="13 14">
    <name type="scientific">Rhodococcus opacus</name>
    <name type="common">Nocardia opaca</name>
    <dbReference type="NCBI Taxonomy" id="37919"/>
    <lineage>
        <taxon>Bacteria</taxon>
        <taxon>Bacillati</taxon>
        <taxon>Actinomycetota</taxon>
        <taxon>Actinomycetes</taxon>
        <taxon>Mycobacteriales</taxon>
        <taxon>Nocardiaceae</taxon>
        <taxon>Rhodococcus</taxon>
    </lineage>
</organism>
<evidence type="ECO:0000313" key="13">
    <source>
        <dbReference type="EMBL" id="PQP13744.1"/>
    </source>
</evidence>
<comment type="function">
    <text evidence="11">Acts as a transcriptional regulator. Probably redox-responsive. The apo- but not holo-form probably binds DNA.</text>
</comment>
<comment type="similarity">
    <text evidence="2 11">Belongs to the WhiB family.</text>
</comment>
<evidence type="ECO:0000259" key="12">
    <source>
        <dbReference type="PROSITE" id="PS51674"/>
    </source>
</evidence>
<keyword evidence="9 11" id="KW-1015">Disulfide bond</keyword>
<evidence type="ECO:0000256" key="2">
    <source>
        <dbReference type="ARBA" id="ARBA00006597"/>
    </source>
</evidence>
<feature type="domain" description="4Fe-4S Wbl-type" evidence="12">
    <location>
        <begin position="24"/>
        <end position="88"/>
    </location>
</feature>